<evidence type="ECO:0000256" key="2">
    <source>
        <dbReference type="ARBA" id="ARBA00006683"/>
    </source>
</evidence>
<keyword evidence="3" id="KW-1003">Cell membrane</keyword>
<feature type="transmembrane region" description="Helical" evidence="7">
    <location>
        <begin position="30"/>
        <end position="48"/>
    </location>
</feature>
<comment type="caution">
    <text evidence="9">The sequence shown here is derived from an EMBL/GenBank/DDBJ whole genome shotgun (WGS) entry which is preliminary data.</text>
</comment>
<accession>A0ABS7L8K7</accession>
<evidence type="ECO:0000256" key="5">
    <source>
        <dbReference type="ARBA" id="ARBA00022989"/>
    </source>
</evidence>
<evidence type="ECO:0000313" key="10">
    <source>
        <dbReference type="Proteomes" id="UP000779049"/>
    </source>
</evidence>
<gene>
    <name evidence="9" type="ORF">FLB61_09490</name>
</gene>
<dbReference type="PANTHER" id="PTHR32309">
    <property type="entry name" value="TYROSINE-PROTEIN KINASE"/>
    <property type="match status" value="1"/>
</dbReference>
<evidence type="ECO:0000313" key="9">
    <source>
        <dbReference type="EMBL" id="MBY0759312.1"/>
    </source>
</evidence>
<comment type="similarity">
    <text evidence="2">Belongs to the CpsC/CapA family.</text>
</comment>
<proteinExistence type="inferred from homology"/>
<feature type="transmembrane region" description="Helical" evidence="7">
    <location>
        <begin position="185"/>
        <end position="206"/>
    </location>
</feature>
<keyword evidence="10" id="KW-1185">Reference proteome</keyword>
<keyword evidence="4 7" id="KW-0812">Transmembrane</keyword>
<feature type="transmembrane region" description="Helical" evidence="7">
    <location>
        <begin position="60"/>
        <end position="83"/>
    </location>
</feature>
<dbReference type="Proteomes" id="UP000779049">
    <property type="component" value="Unassembled WGS sequence"/>
</dbReference>
<evidence type="ECO:0000259" key="8">
    <source>
        <dbReference type="Pfam" id="PF02706"/>
    </source>
</evidence>
<protein>
    <submittedName>
        <fullName evidence="9">Polysaccharide export protein</fullName>
    </submittedName>
</protein>
<comment type="subcellular location">
    <subcellularLocation>
        <location evidence="1">Cell membrane</location>
        <topology evidence="1">Multi-pass membrane protein</topology>
    </subcellularLocation>
</comment>
<evidence type="ECO:0000256" key="3">
    <source>
        <dbReference type="ARBA" id="ARBA00022475"/>
    </source>
</evidence>
<sequence>MINQQNINHSDAEDMKIDIVHIYHAVLEKAWAIILGMVVGGSLMFGYTKTMLTPEYQANAMIYLLGASTSITSMADIQIGSILTVDFETIARSRPVVEQVMDTMDLELDYQTAADMLSIQNLPDTRILRLTVTNPDPELAKNIANEWATITSSRIADIMNTDKPSILEWAVTPTYPVTPNTEKNVSNGVVLGGALVLAFIVIRFCLNDRIHTEEQIEKCLGLPVLSIIPVEKKKRILRYENQGKPRR</sequence>
<dbReference type="EMBL" id="VIRV01000014">
    <property type="protein sequence ID" value="MBY0759312.1"/>
    <property type="molecule type" value="Genomic_DNA"/>
</dbReference>
<keyword evidence="5 7" id="KW-1133">Transmembrane helix</keyword>
<dbReference type="PANTHER" id="PTHR32309:SF31">
    <property type="entry name" value="CAPSULAR EXOPOLYSACCHARIDE FAMILY"/>
    <property type="match status" value="1"/>
</dbReference>
<dbReference type="RefSeq" id="WP_221919978.1">
    <property type="nucleotide sequence ID" value="NZ_CP173660.1"/>
</dbReference>
<evidence type="ECO:0000256" key="7">
    <source>
        <dbReference type="SAM" id="Phobius"/>
    </source>
</evidence>
<dbReference type="InterPro" id="IPR050445">
    <property type="entry name" value="Bact_polysacc_biosynth/exp"/>
</dbReference>
<name>A0ABS7L8K7_9FIRM</name>
<feature type="domain" description="Polysaccharide chain length determinant N-terminal" evidence="8">
    <location>
        <begin position="16"/>
        <end position="103"/>
    </location>
</feature>
<evidence type="ECO:0000256" key="4">
    <source>
        <dbReference type="ARBA" id="ARBA00022692"/>
    </source>
</evidence>
<dbReference type="Pfam" id="PF02706">
    <property type="entry name" value="Wzz"/>
    <property type="match status" value="1"/>
</dbReference>
<evidence type="ECO:0000256" key="1">
    <source>
        <dbReference type="ARBA" id="ARBA00004651"/>
    </source>
</evidence>
<dbReference type="InterPro" id="IPR003856">
    <property type="entry name" value="LPS_length_determ_N"/>
</dbReference>
<keyword evidence="6 7" id="KW-0472">Membrane</keyword>
<evidence type="ECO:0000256" key="6">
    <source>
        <dbReference type="ARBA" id="ARBA00023136"/>
    </source>
</evidence>
<reference evidence="9 10" key="1">
    <citation type="journal article" date="2020" name="New Microbes New Infect">
        <title>Sellimonas caecigallum sp. nov., description and genome sequence of a new member of the Sellimonas genus isolated from the cecum of feral chicken.</title>
        <authorList>
            <person name="Wongkuna S."/>
            <person name="Ghimire S."/>
            <person name="Antony L."/>
            <person name="Chankhamhaengdecha S."/>
            <person name="Janvilisri T."/>
            <person name="Scaria J."/>
        </authorList>
    </citation>
    <scope>NUCLEOTIDE SEQUENCE [LARGE SCALE GENOMIC DNA]</scope>
    <source>
        <strain evidence="9 10">SW451</strain>
    </source>
</reference>
<organism evidence="9 10">
    <name type="scientific">Sellimonas caecigallum</name>
    <dbReference type="NCBI Taxonomy" id="2592333"/>
    <lineage>
        <taxon>Bacteria</taxon>
        <taxon>Bacillati</taxon>
        <taxon>Bacillota</taxon>
        <taxon>Clostridia</taxon>
        <taxon>Lachnospirales</taxon>
        <taxon>Lachnospiraceae</taxon>
        <taxon>Sellimonas</taxon>
    </lineage>
</organism>